<comment type="caution">
    <text evidence="1">The sequence shown here is derived from an EMBL/GenBank/DDBJ whole genome shotgun (WGS) entry which is preliminary data.</text>
</comment>
<protein>
    <submittedName>
        <fullName evidence="1">Uncharacterized protein</fullName>
    </submittedName>
</protein>
<name>A0AA41RS33_PAPNU</name>
<proteinExistence type="predicted"/>
<reference evidence="1" key="1">
    <citation type="submission" date="2022-03" db="EMBL/GenBank/DDBJ databases">
        <title>A functionally conserved STORR gene fusion in Papaver species that diverged 16.8 million years ago.</title>
        <authorList>
            <person name="Catania T."/>
        </authorList>
    </citation>
    <scope>NUCLEOTIDE SEQUENCE</scope>
    <source>
        <strain evidence="1">S-191538</strain>
    </source>
</reference>
<dbReference type="EMBL" id="JAJJMA010004529">
    <property type="protein sequence ID" value="MCL7021760.1"/>
    <property type="molecule type" value="Genomic_DNA"/>
</dbReference>
<evidence type="ECO:0000313" key="2">
    <source>
        <dbReference type="Proteomes" id="UP001177140"/>
    </source>
</evidence>
<accession>A0AA41RS33</accession>
<organism evidence="1 2">
    <name type="scientific">Papaver nudicaule</name>
    <name type="common">Iceland poppy</name>
    <dbReference type="NCBI Taxonomy" id="74823"/>
    <lineage>
        <taxon>Eukaryota</taxon>
        <taxon>Viridiplantae</taxon>
        <taxon>Streptophyta</taxon>
        <taxon>Embryophyta</taxon>
        <taxon>Tracheophyta</taxon>
        <taxon>Spermatophyta</taxon>
        <taxon>Magnoliopsida</taxon>
        <taxon>Ranunculales</taxon>
        <taxon>Papaveraceae</taxon>
        <taxon>Papaveroideae</taxon>
        <taxon>Papaver</taxon>
    </lineage>
</organism>
<sequence>MQRAMRQTLLGGSSVYSYLPARYPMIPRPNPSISVYLHPPPSSSAAAEQFSRVYIGAAEEPYNSYFYCNTEEFKRMLIEYKKDAKTYPSVMAARRARLGRHWEEDDRLMEKLKVFLVRDNSVYDGTSSKNLESKRGVYPPNPYGIRYHFKCCSSINKLVILA</sequence>
<keyword evidence="2" id="KW-1185">Reference proteome</keyword>
<dbReference type="Proteomes" id="UP001177140">
    <property type="component" value="Unassembled WGS sequence"/>
</dbReference>
<evidence type="ECO:0000313" key="1">
    <source>
        <dbReference type="EMBL" id="MCL7021760.1"/>
    </source>
</evidence>
<dbReference type="AlphaFoldDB" id="A0AA41RS33"/>
<gene>
    <name evidence="1" type="ORF">MKW94_026656</name>
</gene>